<feature type="transmembrane region" description="Helical" evidence="1">
    <location>
        <begin position="389"/>
        <end position="413"/>
    </location>
</feature>
<feature type="transmembrane region" description="Helical" evidence="1">
    <location>
        <begin position="363"/>
        <end position="383"/>
    </location>
</feature>
<feature type="transmembrane region" description="Helical" evidence="1">
    <location>
        <begin position="915"/>
        <end position="936"/>
    </location>
</feature>
<protein>
    <submittedName>
        <fullName evidence="2">Multidrug efflux pump</fullName>
    </submittedName>
</protein>
<dbReference type="PANTHER" id="PTHR32063:SF18">
    <property type="entry name" value="CATION EFFLUX SYSTEM PROTEIN"/>
    <property type="match status" value="1"/>
</dbReference>
<keyword evidence="1" id="KW-0812">Transmembrane</keyword>
<dbReference type="RefSeq" id="WP_133883315.1">
    <property type="nucleotide sequence ID" value="NZ_MWIN01000040.1"/>
</dbReference>
<evidence type="ECO:0000313" key="3">
    <source>
        <dbReference type="Proteomes" id="UP000295341"/>
    </source>
</evidence>
<dbReference type="Proteomes" id="UP000295341">
    <property type="component" value="Unassembled WGS sequence"/>
</dbReference>
<evidence type="ECO:0000256" key="1">
    <source>
        <dbReference type="SAM" id="Phobius"/>
    </source>
</evidence>
<dbReference type="SUPFAM" id="SSF82866">
    <property type="entry name" value="Multidrug efflux transporter AcrB transmembrane domain"/>
    <property type="match status" value="2"/>
</dbReference>
<dbReference type="InterPro" id="IPR027463">
    <property type="entry name" value="AcrB_DN_DC_subdom"/>
</dbReference>
<feature type="transmembrane region" description="Helical" evidence="1">
    <location>
        <begin position="425"/>
        <end position="453"/>
    </location>
</feature>
<dbReference type="Gene3D" id="3.30.70.1430">
    <property type="entry name" value="Multidrug efflux transporter AcrB pore domain"/>
    <property type="match status" value="2"/>
</dbReference>
<proteinExistence type="predicted"/>
<dbReference type="Gene3D" id="3.30.70.1320">
    <property type="entry name" value="Multidrug efflux transporter AcrB pore domain like"/>
    <property type="match status" value="1"/>
</dbReference>
<feature type="transmembrane region" description="Helical" evidence="1">
    <location>
        <begin position="964"/>
        <end position="983"/>
    </location>
</feature>
<name>A0A4R7NXW9_9GAMM</name>
<feature type="transmembrane region" description="Helical" evidence="1">
    <location>
        <begin position="865"/>
        <end position="882"/>
    </location>
</feature>
<dbReference type="AlphaFoldDB" id="A0A4R7NXW9"/>
<dbReference type="Gene3D" id="3.30.70.1440">
    <property type="entry name" value="Multidrug efflux transporter AcrB pore domain"/>
    <property type="match status" value="1"/>
</dbReference>
<keyword evidence="1" id="KW-0472">Membrane</keyword>
<keyword evidence="3" id="KW-1185">Reference proteome</keyword>
<comment type="caution">
    <text evidence="2">The sequence shown here is derived from an EMBL/GenBank/DDBJ whole genome shotgun (WGS) entry which is preliminary data.</text>
</comment>
<dbReference type="Pfam" id="PF00873">
    <property type="entry name" value="ACR_tran"/>
    <property type="match status" value="1"/>
</dbReference>
<keyword evidence="1" id="KW-1133">Transmembrane helix</keyword>
<sequence>MTRINLSEWALANRSLVTYFMVLLGVLGVWGYFHLGQSEDPPFTFRIMVVRTIWPGATADEVDRLVTDRIEEKLQELDSLDFLRSYSRPGESQVFVLYREDVARSTIPDSWYQTRKKVNDIRHLLPPGVIGPSFNDEFGDTFGNIYALQGKDFSYEELKDYADRVRDRLLRVRDVAKVEFIGLQEERIFVDMANTRRAQLGIPPDLIARVLAQQNDVSPAGDFDTSTDKIYLRVSGGLSRVDQLKQLPIEFNGRTFRLGDVAEISRGYQDPPGPRMRFNGENAIGIAVSMEKGGDIIRLGKALDAEFETLNQVVPMGMQLSRVADQPRAVTRATNVFVRALGEAVIIVLIVCFVSLGTRVGLVVMASIPLVLGMTFAAMHYFGIGLHKISLGSLVIALGLLVDDAIIAVEMMAVKLEQGYDRVKAAAFAYTSTAFPMLSGTLITAAGFLPIALAKSSTGEYTVSIFQVVTLALLLSWIAAVIFVPLLGYKLLPEKGLSDDGKAHDEHAVYHTKFYNRFRKLVQLCVNRRWSTIGITVGLFVGSLVLFSTVPQQFFPASTRLELLVDLKLPEGASIDQTEKAAKRLEGLLTDVDGLESFVAYIGSGAPRFILPLDQQLPAASFTQFVLNTRDYKAREAIRAHLIEILPQEFSEARWRVNRLENGPPVGYVLQYRVSGPDRDIATIHAEKIAAAMRANPYPRGIHLDTAEPSKVIHVTIDQSRARSLGVTTSSVSQLLETAINGATVTQFREDNKLISVVMRGPPREREHLELLSSLAVPTASGANIPLAQIARLEYSFEPGILWRRNRAPTITVRADIYDDIQPPEVVAQLAPEIAKIEAGLPTGYRIEVGGTVEDAAKGQGSVNVGMPLFLLAVFTVLMIQLRSFSQSIMVMLTAPLGIIGVASFLLLFGQPFGFVAMLGTIALLGMIMRNSVILIDQIRQDLEHGRSPFDAVVEATVRRLRPIVLTALAAVLAMIPLSRSVFFGPMAVAIMGGLFAATVLTLLFLPALYAAWFKVPRSTSNGNGGSASHHAVAVEGSLP</sequence>
<feature type="transmembrane region" description="Helical" evidence="1">
    <location>
        <begin position="465"/>
        <end position="487"/>
    </location>
</feature>
<dbReference type="GO" id="GO:0042910">
    <property type="term" value="F:xenobiotic transmembrane transporter activity"/>
    <property type="evidence" value="ECO:0007669"/>
    <property type="project" value="TreeGrafter"/>
</dbReference>
<dbReference type="OrthoDB" id="9757940at2"/>
<dbReference type="InterPro" id="IPR001036">
    <property type="entry name" value="Acrflvin-R"/>
</dbReference>
<gene>
    <name evidence="2" type="ORF">DFR24_4157</name>
</gene>
<reference evidence="2 3" key="1">
    <citation type="submission" date="2019-03" db="EMBL/GenBank/DDBJ databases">
        <title>Genomic Encyclopedia of Type Strains, Phase IV (KMG-IV): sequencing the most valuable type-strain genomes for metagenomic binning, comparative biology and taxonomic classification.</title>
        <authorList>
            <person name="Goeker M."/>
        </authorList>
    </citation>
    <scope>NUCLEOTIDE SEQUENCE [LARGE SCALE GENOMIC DNA]</scope>
    <source>
        <strain evidence="2 3">DSM 26377</strain>
    </source>
</reference>
<feature type="transmembrane region" description="Helical" evidence="1">
    <location>
        <begin position="12"/>
        <end position="33"/>
    </location>
</feature>
<dbReference type="GO" id="GO:0005886">
    <property type="term" value="C:plasma membrane"/>
    <property type="evidence" value="ECO:0007669"/>
    <property type="project" value="TreeGrafter"/>
</dbReference>
<dbReference type="Gene3D" id="3.30.2090.10">
    <property type="entry name" value="Multidrug efflux transporter AcrB TolC docking domain, DN and DC subdomains"/>
    <property type="match status" value="2"/>
</dbReference>
<feature type="transmembrane region" description="Helical" evidence="1">
    <location>
        <begin position="989"/>
        <end position="1013"/>
    </location>
</feature>
<feature type="transmembrane region" description="Helical" evidence="1">
    <location>
        <begin position="336"/>
        <end position="356"/>
    </location>
</feature>
<evidence type="ECO:0000313" key="2">
    <source>
        <dbReference type="EMBL" id="TDU25712.1"/>
    </source>
</evidence>
<feature type="transmembrane region" description="Helical" evidence="1">
    <location>
        <begin position="530"/>
        <end position="550"/>
    </location>
</feature>
<dbReference type="Gene3D" id="1.20.1640.10">
    <property type="entry name" value="Multidrug efflux transporter AcrB transmembrane domain"/>
    <property type="match status" value="2"/>
</dbReference>
<dbReference type="EMBL" id="SOBT01000011">
    <property type="protein sequence ID" value="TDU25712.1"/>
    <property type="molecule type" value="Genomic_DNA"/>
</dbReference>
<feature type="transmembrane region" description="Helical" evidence="1">
    <location>
        <begin position="889"/>
        <end position="909"/>
    </location>
</feature>
<dbReference type="PANTHER" id="PTHR32063">
    <property type="match status" value="1"/>
</dbReference>
<dbReference type="PRINTS" id="PR00702">
    <property type="entry name" value="ACRIFLAVINRP"/>
</dbReference>
<dbReference type="SUPFAM" id="SSF82714">
    <property type="entry name" value="Multidrug efflux transporter AcrB TolC docking domain, DN and DC subdomains"/>
    <property type="match status" value="2"/>
</dbReference>
<accession>A0A4R7NXW9</accession>
<organism evidence="2 3">
    <name type="scientific">Panacagrimonas perspica</name>
    <dbReference type="NCBI Taxonomy" id="381431"/>
    <lineage>
        <taxon>Bacteria</taxon>
        <taxon>Pseudomonadati</taxon>
        <taxon>Pseudomonadota</taxon>
        <taxon>Gammaproteobacteria</taxon>
        <taxon>Nevskiales</taxon>
        <taxon>Nevskiaceae</taxon>
        <taxon>Panacagrimonas</taxon>
    </lineage>
</organism>
<dbReference type="SUPFAM" id="SSF82693">
    <property type="entry name" value="Multidrug efflux transporter AcrB pore domain, PN1, PN2, PC1 and PC2 subdomains"/>
    <property type="match status" value="3"/>
</dbReference>